<dbReference type="RefSeq" id="WP_128445515.1">
    <property type="nucleotide sequence ID" value="NZ_SBIP01000006.1"/>
</dbReference>
<proteinExistence type="predicted"/>
<dbReference type="Proteomes" id="UP000287687">
    <property type="component" value="Unassembled WGS sequence"/>
</dbReference>
<evidence type="ECO:0000313" key="1">
    <source>
        <dbReference type="EMBL" id="RWX74854.1"/>
    </source>
</evidence>
<evidence type="ECO:0000313" key="2">
    <source>
        <dbReference type="Proteomes" id="UP000287687"/>
    </source>
</evidence>
<sequence length="313" mass="34445">MAHVTFIHGISNKPAADELLDIWVRTLDSGSGGINLPGEGVSTSMVYWADVLYAAPDDNVAAYESLDALTPKEVDASAETRSPVASTNEEASFIAGLAFKLGGTMAAAEAVEAIPPNRGLEGLPYERVPLPWPVKKAFLETFLRDVHHYLFNTSFSPRPGTTFKVQDEIRKRFVKAVNAVDRANGPHIVISHSMGTVIAYDCLKRVKKSAHVDGLITVGSPLGLDEIQDKLQPGWTRQNGYPSERNDGRWVNVFDRLDPVAGFDPFISNDFQRVGKAEIKDVEVSNSGAWRHSIVKYLKADDLRQEIARMLEL</sequence>
<dbReference type="AlphaFoldDB" id="A0A3S3RPS0"/>
<name>A0A3S3RPS0_9HYPH</name>
<dbReference type="OrthoDB" id="980024at2"/>
<dbReference type="InterPro" id="IPR029058">
    <property type="entry name" value="AB_hydrolase_fold"/>
</dbReference>
<protein>
    <submittedName>
        <fullName evidence="1">Uncharacterized protein</fullName>
    </submittedName>
</protein>
<keyword evidence="2" id="KW-1185">Reference proteome</keyword>
<reference evidence="1 2" key="1">
    <citation type="submission" date="2019-01" db="EMBL/GenBank/DDBJ databases">
        <title>The draft genome of Rhizobium sp. 24NR.</title>
        <authorList>
            <person name="Liu L."/>
            <person name="Liang L."/>
            <person name="Shi S."/>
            <person name="Xu L."/>
            <person name="Wang X."/>
            <person name="Li L."/>
            <person name="Zhang X."/>
        </authorList>
    </citation>
    <scope>NUCLEOTIDE SEQUENCE [LARGE SCALE GENOMIC DNA]</scope>
    <source>
        <strain evidence="1 2">24NR</strain>
    </source>
</reference>
<comment type="caution">
    <text evidence="1">The sequence shown here is derived from an EMBL/GenBank/DDBJ whole genome shotgun (WGS) entry which is preliminary data.</text>
</comment>
<dbReference type="Gene3D" id="3.40.50.1820">
    <property type="entry name" value="alpha/beta hydrolase"/>
    <property type="match status" value="1"/>
</dbReference>
<gene>
    <name evidence="1" type="ORF">EPK99_23460</name>
</gene>
<dbReference type="SUPFAM" id="SSF53474">
    <property type="entry name" value="alpha/beta-Hydrolases"/>
    <property type="match status" value="2"/>
</dbReference>
<accession>A0A3S3RPS0</accession>
<dbReference type="EMBL" id="SBIP01000006">
    <property type="protein sequence ID" value="RWX74854.1"/>
    <property type="molecule type" value="Genomic_DNA"/>
</dbReference>
<organism evidence="1 2">
    <name type="scientific">Neorhizobium lilium</name>
    <dbReference type="NCBI Taxonomy" id="2503024"/>
    <lineage>
        <taxon>Bacteria</taxon>
        <taxon>Pseudomonadati</taxon>
        <taxon>Pseudomonadota</taxon>
        <taxon>Alphaproteobacteria</taxon>
        <taxon>Hyphomicrobiales</taxon>
        <taxon>Rhizobiaceae</taxon>
        <taxon>Rhizobium/Agrobacterium group</taxon>
        <taxon>Neorhizobium</taxon>
    </lineage>
</organism>